<name>A0A381PA42_9ZZZZ</name>
<dbReference type="Pfam" id="PF00994">
    <property type="entry name" value="MoCF_biosynth"/>
    <property type="match status" value="1"/>
</dbReference>
<reference evidence="2" key="1">
    <citation type="submission" date="2018-05" db="EMBL/GenBank/DDBJ databases">
        <authorList>
            <person name="Lanie J.A."/>
            <person name="Ng W.-L."/>
            <person name="Kazmierczak K.M."/>
            <person name="Andrzejewski T.M."/>
            <person name="Davidsen T.M."/>
            <person name="Wayne K.J."/>
            <person name="Tettelin H."/>
            <person name="Glass J.I."/>
            <person name="Rusch D."/>
            <person name="Podicherti R."/>
            <person name="Tsui H.-C.T."/>
            <person name="Winkler M.E."/>
        </authorList>
    </citation>
    <scope>NUCLEOTIDE SEQUENCE</scope>
</reference>
<evidence type="ECO:0000259" key="1">
    <source>
        <dbReference type="SMART" id="SM00852"/>
    </source>
</evidence>
<dbReference type="Pfam" id="PF24102">
    <property type="entry name" value="FLAD1_M"/>
    <property type="match status" value="1"/>
</dbReference>
<dbReference type="InterPro" id="IPR056596">
    <property type="entry name" value="FLAD1_M"/>
</dbReference>
<organism evidence="2">
    <name type="scientific">marine metagenome</name>
    <dbReference type="NCBI Taxonomy" id="408172"/>
    <lineage>
        <taxon>unclassified sequences</taxon>
        <taxon>metagenomes</taxon>
        <taxon>ecological metagenomes</taxon>
    </lineage>
</organism>
<accession>A0A381PA42</accession>
<dbReference type="AlphaFoldDB" id="A0A381PA42"/>
<dbReference type="InterPro" id="IPR036425">
    <property type="entry name" value="MoaB/Mog-like_dom_sf"/>
</dbReference>
<dbReference type="PANTHER" id="PTHR13939:SF0">
    <property type="entry name" value="NMN AMIDOHYDROLASE-LIKE PROTEIN YFAY"/>
    <property type="match status" value="1"/>
</dbReference>
<dbReference type="SMART" id="SM00852">
    <property type="entry name" value="MoCF_biosynth"/>
    <property type="match status" value="1"/>
</dbReference>
<dbReference type="EMBL" id="UINC01000865">
    <property type="protein sequence ID" value="SUZ62373.1"/>
    <property type="molecule type" value="Genomic_DNA"/>
</dbReference>
<dbReference type="Gene3D" id="3.40.980.10">
    <property type="entry name" value="MoaB/Mog-like domain"/>
    <property type="match status" value="1"/>
</dbReference>
<dbReference type="PANTHER" id="PTHR13939">
    <property type="entry name" value="NICOTINAMIDE-NUCLEOTIDE AMIDOHYDROLASE PNCC"/>
    <property type="match status" value="1"/>
</dbReference>
<dbReference type="SUPFAM" id="SSF53218">
    <property type="entry name" value="Molybdenum cofactor biosynthesis proteins"/>
    <property type="match status" value="1"/>
</dbReference>
<dbReference type="InterPro" id="IPR001453">
    <property type="entry name" value="MoaB/Mog_dom"/>
</dbReference>
<dbReference type="CDD" id="cd00885">
    <property type="entry name" value="cinA"/>
    <property type="match status" value="1"/>
</dbReference>
<feature type="domain" description="MoaB/Mog" evidence="1">
    <location>
        <begin position="9"/>
        <end position="169"/>
    </location>
</feature>
<protein>
    <recommendedName>
        <fullName evidence="1">MoaB/Mog domain-containing protein</fullName>
    </recommendedName>
</protein>
<dbReference type="InterPro" id="IPR050101">
    <property type="entry name" value="CinA"/>
</dbReference>
<proteinExistence type="predicted"/>
<sequence length="249" mass="26680">MDDDIVTAGVIVIGNEILSGRTQDTNLQFIAKHLVAKGVSIREALVVPDVKPIIVATVNDYRSRFDYVLTTGGIGPTHDDITTDCIAAAFNVDVVINADIEKRIRSRPAPDAVLASRLRMARVPEGATLIDNPTGGPQGFSVDNVYVMAGIPLVMQAMLSTIEFSGGAVVHSRSITAHLGESEIADDLSAIQNAYPGIDLGSYPFYRNDVYGTSLVMRGTDESALDAALNELRAVITKRGQVPLDVERD</sequence>
<gene>
    <name evidence="2" type="ORF">METZ01_LOCUS15227</name>
</gene>
<evidence type="ECO:0000313" key="2">
    <source>
        <dbReference type="EMBL" id="SUZ62373.1"/>
    </source>
</evidence>